<dbReference type="EMBL" id="AP023177">
    <property type="protein sequence ID" value="BCF95288.1"/>
    <property type="molecule type" value="Genomic_DNA"/>
</dbReference>
<dbReference type="GO" id="GO:0003677">
    <property type="term" value="F:DNA binding"/>
    <property type="evidence" value="ECO:0007669"/>
    <property type="project" value="InterPro"/>
</dbReference>
<dbReference type="AlphaFoldDB" id="A0A7I8C4X3"/>
<dbReference type="Pfam" id="PF13411">
    <property type="entry name" value="MerR_1"/>
    <property type="match status" value="1"/>
</dbReference>
<evidence type="ECO:0000313" key="4">
    <source>
        <dbReference type="Proteomes" id="UP000510888"/>
    </source>
</evidence>
<accession>A0A7I8C4X3</accession>
<dbReference type="InterPro" id="IPR011990">
    <property type="entry name" value="TPR-like_helical_dom_sf"/>
</dbReference>
<keyword evidence="4" id="KW-1185">Reference proteome</keyword>
<dbReference type="Proteomes" id="UP000510888">
    <property type="component" value="Plasmid PPGU16_p2"/>
</dbReference>
<dbReference type="RefSeq" id="WP_180727462.1">
    <property type="nucleotide sequence ID" value="NZ_AP023177.1"/>
</dbReference>
<dbReference type="KEGG" id="plad:PPGU16_83550"/>
<dbReference type="PROSITE" id="PS50293">
    <property type="entry name" value="TPR_REGION"/>
    <property type="match status" value="1"/>
</dbReference>
<gene>
    <name evidence="3" type="ORF">PPGU16_83550</name>
</gene>
<dbReference type="GO" id="GO:0006355">
    <property type="term" value="P:regulation of DNA-templated transcription"/>
    <property type="evidence" value="ECO:0007669"/>
    <property type="project" value="InterPro"/>
</dbReference>
<dbReference type="InterPro" id="IPR019734">
    <property type="entry name" value="TPR_rpt"/>
</dbReference>
<dbReference type="Gene3D" id="1.10.1660.10">
    <property type="match status" value="1"/>
</dbReference>
<reference evidence="3 4" key="1">
    <citation type="journal article" date="2020" name="Genes (Basel)">
        <title>Genomic Comparison of Insect Gut Symbionts from Divergent Burkholderia Subclades.</title>
        <authorList>
            <person name="Takeshita K."/>
            <person name="Kikuchi Y."/>
        </authorList>
    </citation>
    <scope>NUCLEOTIDE SEQUENCE [LARGE SCALE GENOMIC DNA]</scope>
    <source>
        <strain evidence="3 4">PGU16</strain>
        <plasmid evidence="3 4">PPGU16_p2</plasmid>
    </source>
</reference>
<geneLocation type="plasmid" evidence="3 4">
    <name>PPGU16_p2</name>
</geneLocation>
<dbReference type="Pfam" id="PF13432">
    <property type="entry name" value="TPR_16"/>
    <property type="match status" value="1"/>
</dbReference>
<feature type="repeat" description="TPR" evidence="1">
    <location>
        <begin position="205"/>
        <end position="238"/>
    </location>
</feature>
<proteinExistence type="predicted"/>
<dbReference type="SUPFAM" id="SSF48452">
    <property type="entry name" value="TPR-like"/>
    <property type="match status" value="1"/>
</dbReference>
<dbReference type="Gene3D" id="1.25.40.10">
    <property type="entry name" value="Tetratricopeptide repeat domain"/>
    <property type="match status" value="1"/>
</dbReference>
<feature type="repeat" description="TPR" evidence="1">
    <location>
        <begin position="171"/>
        <end position="204"/>
    </location>
</feature>
<protein>
    <recommendedName>
        <fullName evidence="2">HTH merR-type domain-containing protein</fullName>
    </recommendedName>
</protein>
<dbReference type="PANTHER" id="PTHR44366">
    <property type="entry name" value="UDP-N-ACETYLGLUCOSAMINE--PEPTIDE N-ACETYLGLUCOSAMINYLTRANSFERASE 110 KDA SUBUNIT"/>
    <property type="match status" value="1"/>
</dbReference>
<evidence type="ECO:0000313" key="3">
    <source>
        <dbReference type="EMBL" id="BCF95288.1"/>
    </source>
</evidence>
<organism evidence="3 4">
    <name type="scientific">Paraburkholderia largidicola</name>
    <dbReference type="NCBI Taxonomy" id="3014751"/>
    <lineage>
        <taxon>Bacteria</taxon>
        <taxon>Pseudomonadati</taxon>
        <taxon>Pseudomonadota</taxon>
        <taxon>Betaproteobacteria</taxon>
        <taxon>Burkholderiales</taxon>
        <taxon>Burkholderiaceae</taxon>
        <taxon>Paraburkholderia</taxon>
    </lineage>
</organism>
<keyword evidence="3" id="KW-0614">Plasmid</keyword>
<dbReference type="PANTHER" id="PTHR44366:SF1">
    <property type="entry name" value="UDP-N-ACETYLGLUCOSAMINE--PEPTIDE N-ACETYLGLUCOSAMINYLTRANSFERASE 110 KDA SUBUNIT"/>
    <property type="match status" value="1"/>
</dbReference>
<dbReference type="InterPro" id="IPR000551">
    <property type="entry name" value="MerR-type_HTH_dom"/>
</dbReference>
<dbReference type="PROSITE" id="PS50005">
    <property type="entry name" value="TPR"/>
    <property type="match status" value="2"/>
</dbReference>
<feature type="domain" description="HTH merR-type" evidence="2">
    <location>
        <begin position="7"/>
        <end position="74"/>
    </location>
</feature>
<name>A0A7I8C4X3_9BURK</name>
<evidence type="ECO:0000259" key="2">
    <source>
        <dbReference type="Pfam" id="PF13411"/>
    </source>
</evidence>
<dbReference type="SMART" id="SM00028">
    <property type="entry name" value="TPR"/>
    <property type="match status" value="4"/>
</dbReference>
<dbReference type="GO" id="GO:0097363">
    <property type="term" value="F:protein O-acetylglucosaminyltransferase activity"/>
    <property type="evidence" value="ECO:0007669"/>
    <property type="project" value="TreeGrafter"/>
</dbReference>
<sequence>MAREERFRMRDVQRMLGVSRTVITQLVAGGFVHPARGHGRETLFSFRDVVMLRTAHSLRKAGIAPRKIVHALENLRATWSPDKDLTTIRITAVGANVAVQDRDGPWDAHTGQLLLDFEPTPACGGTGNVRELQKRRAPEEFANAAAREAEGDVDGAESGYRRAIESDRTYLDAYLSLGCLLSEHGRYDEAMEVWRKALLENPEHHLLHFNLGVALEDSGRLEQALIAYRRSIELKHDFADAHFNAARIHEELGEQTHAIRHYNAYRTLNCDD</sequence>
<evidence type="ECO:0000256" key="1">
    <source>
        <dbReference type="PROSITE-ProRule" id="PRU00339"/>
    </source>
</evidence>
<dbReference type="InterPro" id="IPR037919">
    <property type="entry name" value="OGT"/>
</dbReference>
<dbReference type="GO" id="GO:0006493">
    <property type="term" value="P:protein O-linked glycosylation"/>
    <property type="evidence" value="ECO:0007669"/>
    <property type="project" value="InterPro"/>
</dbReference>
<keyword evidence="1" id="KW-0802">TPR repeat</keyword>